<dbReference type="Pfam" id="PF00196">
    <property type="entry name" value="GerE"/>
    <property type="match status" value="1"/>
</dbReference>
<dbReference type="GO" id="GO:0003677">
    <property type="term" value="F:DNA binding"/>
    <property type="evidence" value="ECO:0007669"/>
    <property type="project" value="InterPro"/>
</dbReference>
<dbReference type="PANTHER" id="PTHR44688">
    <property type="entry name" value="DNA-BINDING TRANSCRIPTIONAL ACTIVATOR DEVR_DOSR"/>
    <property type="match status" value="1"/>
</dbReference>
<gene>
    <name evidence="1" type="ORF">SPRI_0412</name>
</gene>
<dbReference type="SMART" id="SM00065">
    <property type="entry name" value="GAF"/>
    <property type="match status" value="1"/>
</dbReference>
<dbReference type="STRING" id="38300.SPRI_0412"/>
<dbReference type="InterPro" id="IPR016032">
    <property type="entry name" value="Sig_transdc_resp-reg_C-effctor"/>
</dbReference>
<dbReference type="InterPro" id="IPR029016">
    <property type="entry name" value="GAF-like_dom_sf"/>
</dbReference>
<dbReference type="PROSITE" id="PS50043">
    <property type="entry name" value="HTH_LUXR_2"/>
    <property type="match status" value="1"/>
</dbReference>
<dbReference type="CDD" id="cd06170">
    <property type="entry name" value="LuxR_C_like"/>
    <property type="match status" value="1"/>
</dbReference>
<evidence type="ECO:0000313" key="1">
    <source>
        <dbReference type="EMBL" id="ALC18718.1"/>
    </source>
</evidence>
<dbReference type="OrthoDB" id="4865864at2"/>
<dbReference type="Pfam" id="PF13185">
    <property type="entry name" value="GAF_2"/>
    <property type="match status" value="1"/>
</dbReference>
<dbReference type="InterPro" id="IPR000792">
    <property type="entry name" value="Tscrpt_reg_LuxR_C"/>
</dbReference>
<accession>A0A0M5ISA7</accession>
<sequence length="380" mass="41803">MTNDCGVGAPRRFLTLLDRLRNLPGQPGLHLTAPDVSSETAIEQAAEDVIRVLREHIENQGDPEGAAGLLAMDFVEFRADLRTSVFQRQLAPIPRLQRALAELRTASSVEDAVRRGPEVACRSCGFSGAVLVQVEGREVVPAGAWAARDPDFFAKVSRRLVGDDGRPLTFENLSMEREMMRRRRPVLVRDAMNDNRPGQELRRMAGVRSYVAAPILPEGRVLGFMYAFHSEDRLDIVDRDVLGTFTEGYGYALERAILRSRLRTQVQLYGELVEAAKRQLDAVGSAGLTLLGPADCTPAAPEPEFVRVAPPTPSALALLSRREIEVMELLAGGATNRVIAARLVVAESTAKAHVAQILRKLEARNRAEAVTKYLRLLHTT</sequence>
<dbReference type="InterPro" id="IPR036388">
    <property type="entry name" value="WH-like_DNA-bd_sf"/>
</dbReference>
<name>A0A0M5ISA7_STRPR</name>
<protein>
    <submittedName>
        <fullName evidence="1">Putative GAF sensor protein</fullName>
    </submittedName>
</protein>
<dbReference type="SMART" id="SM00421">
    <property type="entry name" value="HTH_LUXR"/>
    <property type="match status" value="1"/>
</dbReference>
<dbReference type="GeneID" id="97238501"/>
<dbReference type="EMBL" id="CP011340">
    <property type="protein sequence ID" value="ALC18718.1"/>
    <property type="molecule type" value="Genomic_DNA"/>
</dbReference>
<dbReference type="SUPFAM" id="SSF46894">
    <property type="entry name" value="C-terminal effector domain of the bipartite response regulators"/>
    <property type="match status" value="1"/>
</dbReference>
<dbReference type="GO" id="GO:0006355">
    <property type="term" value="P:regulation of DNA-templated transcription"/>
    <property type="evidence" value="ECO:0007669"/>
    <property type="project" value="InterPro"/>
</dbReference>
<dbReference type="Gene3D" id="1.10.10.10">
    <property type="entry name" value="Winged helix-like DNA-binding domain superfamily/Winged helix DNA-binding domain"/>
    <property type="match status" value="1"/>
</dbReference>
<dbReference type="PANTHER" id="PTHR44688:SF16">
    <property type="entry name" value="DNA-BINDING TRANSCRIPTIONAL ACTIVATOR DEVR_DOSR"/>
    <property type="match status" value="1"/>
</dbReference>
<dbReference type="AlphaFoldDB" id="A0A0M5ISA7"/>
<dbReference type="SUPFAM" id="SSF55781">
    <property type="entry name" value="GAF domain-like"/>
    <property type="match status" value="1"/>
</dbReference>
<dbReference type="RefSeq" id="WP_005307575.1">
    <property type="nucleotide sequence ID" value="NZ_CP011340.1"/>
</dbReference>
<dbReference type="InterPro" id="IPR003018">
    <property type="entry name" value="GAF"/>
</dbReference>
<proteinExistence type="predicted"/>
<reference evidence="1 2" key="1">
    <citation type="submission" date="2015-08" db="EMBL/GenBank/DDBJ databases">
        <title>Genome sequence of the pristinamycin over-producing bacterium Streptomyces pristinaespiralis HCCB10218.</title>
        <authorList>
            <person name="Tian J."/>
            <person name="Yang J."/>
            <person name="Li L."/>
            <person name="Ruan L."/>
            <person name="Wei W."/>
            <person name="Zheng G."/>
            <person name="Wei Z."/>
            <person name="Yang S."/>
            <person name="Ge M."/>
            <person name="Jiang W."/>
            <person name="Lu Y."/>
        </authorList>
    </citation>
    <scope>NUCLEOTIDE SEQUENCE [LARGE SCALE GENOMIC DNA]</scope>
    <source>
        <strain evidence="1 2">HCCB 10218</strain>
    </source>
</reference>
<dbReference type="PRINTS" id="PR00038">
    <property type="entry name" value="HTHLUXR"/>
</dbReference>
<organism evidence="1">
    <name type="scientific">Streptomyces pristinaespiralis</name>
    <dbReference type="NCBI Taxonomy" id="38300"/>
    <lineage>
        <taxon>Bacteria</taxon>
        <taxon>Bacillati</taxon>
        <taxon>Actinomycetota</taxon>
        <taxon>Actinomycetes</taxon>
        <taxon>Kitasatosporales</taxon>
        <taxon>Streptomycetaceae</taxon>
        <taxon>Streptomyces</taxon>
    </lineage>
</organism>
<dbReference type="Proteomes" id="UP000060513">
    <property type="component" value="Chromosome"/>
</dbReference>
<dbReference type="Gene3D" id="3.30.450.40">
    <property type="match status" value="1"/>
</dbReference>
<dbReference type="KEGG" id="spri:SPRI_0412"/>
<dbReference type="OMA" id="MIRRHAP"/>
<evidence type="ECO:0000313" key="2">
    <source>
        <dbReference type="Proteomes" id="UP000060513"/>
    </source>
</evidence>
<dbReference type="PATRIC" id="fig|38300.4.peg.431"/>